<dbReference type="Gene3D" id="3.30.420.10">
    <property type="entry name" value="Ribonuclease H-like superfamily/Ribonuclease H"/>
    <property type="match status" value="1"/>
</dbReference>
<dbReference type="Pfam" id="PF01498">
    <property type="entry name" value="HTH_Tnp_Tc3_2"/>
    <property type="match status" value="1"/>
</dbReference>
<evidence type="ECO:0000259" key="1">
    <source>
        <dbReference type="Pfam" id="PF01498"/>
    </source>
</evidence>
<comment type="caution">
    <text evidence="2">The sequence shown here is derived from an EMBL/GenBank/DDBJ whole genome shotgun (WGS) entry which is preliminary data.</text>
</comment>
<dbReference type="InterPro" id="IPR002492">
    <property type="entry name" value="Transposase_Tc1-like"/>
</dbReference>
<dbReference type="EMBL" id="BMAU01021069">
    <property type="protein sequence ID" value="GFX89249.1"/>
    <property type="molecule type" value="Genomic_DNA"/>
</dbReference>
<name>A0A8X6V126_TRICX</name>
<dbReference type="AlphaFoldDB" id="A0A8X6V126"/>
<dbReference type="GO" id="GO:0006313">
    <property type="term" value="P:DNA transposition"/>
    <property type="evidence" value="ECO:0007669"/>
    <property type="project" value="InterPro"/>
</dbReference>
<sequence length="168" mass="19741">MLELKNPVKHKIYDIAAQERDQQRPTIIIKLDRSATLLQIAADFNFVPSRSVTVRTIQRNIIDMGLRSRRSTLVLLLTARYKALRFAWARQHQHWTADDWKHVAWSEESRFQLNRADRRLRVWRQLHESMDPTCQQGIVLAGGGSVMVWGVCSWRDMGSLIRLDKTYR</sequence>
<proteinExistence type="predicted"/>
<dbReference type="InterPro" id="IPR036397">
    <property type="entry name" value="RNaseH_sf"/>
</dbReference>
<dbReference type="Proteomes" id="UP000887159">
    <property type="component" value="Unassembled WGS sequence"/>
</dbReference>
<dbReference type="GO" id="GO:0003677">
    <property type="term" value="F:DNA binding"/>
    <property type="evidence" value="ECO:0007669"/>
    <property type="project" value="InterPro"/>
</dbReference>
<organism evidence="2 3">
    <name type="scientific">Trichonephila clavipes</name>
    <name type="common">Golden silk orbweaver</name>
    <name type="synonym">Nephila clavipes</name>
    <dbReference type="NCBI Taxonomy" id="2585209"/>
    <lineage>
        <taxon>Eukaryota</taxon>
        <taxon>Metazoa</taxon>
        <taxon>Ecdysozoa</taxon>
        <taxon>Arthropoda</taxon>
        <taxon>Chelicerata</taxon>
        <taxon>Arachnida</taxon>
        <taxon>Araneae</taxon>
        <taxon>Araneomorphae</taxon>
        <taxon>Entelegynae</taxon>
        <taxon>Araneoidea</taxon>
        <taxon>Nephilidae</taxon>
        <taxon>Trichonephila</taxon>
    </lineage>
</organism>
<feature type="domain" description="Transposase Tc1-like" evidence="1">
    <location>
        <begin position="28"/>
        <end position="94"/>
    </location>
</feature>
<keyword evidence="3" id="KW-1185">Reference proteome</keyword>
<reference evidence="2" key="1">
    <citation type="submission" date="2020-08" db="EMBL/GenBank/DDBJ databases">
        <title>Multicomponent nature underlies the extraordinary mechanical properties of spider dragline silk.</title>
        <authorList>
            <person name="Kono N."/>
            <person name="Nakamura H."/>
            <person name="Mori M."/>
            <person name="Yoshida Y."/>
            <person name="Ohtoshi R."/>
            <person name="Malay A.D."/>
            <person name="Moran D.A.P."/>
            <person name="Tomita M."/>
            <person name="Numata K."/>
            <person name="Arakawa K."/>
        </authorList>
    </citation>
    <scope>NUCLEOTIDE SEQUENCE</scope>
</reference>
<evidence type="ECO:0000313" key="3">
    <source>
        <dbReference type="Proteomes" id="UP000887159"/>
    </source>
</evidence>
<gene>
    <name evidence="2" type="primary">AVEN_66310_1</name>
    <name evidence="2" type="ORF">TNCV_1339481</name>
</gene>
<dbReference type="GO" id="GO:0015074">
    <property type="term" value="P:DNA integration"/>
    <property type="evidence" value="ECO:0007669"/>
    <property type="project" value="InterPro"/>
</dbReference>
<accession>A0A8X6V126</accession>
<evidence type="ECO:0000313" key="2">
    <source>
        <dbReference type="EMBL" id="GFX89249.1"/>
    </source>
</evidence>
<protein>
    <submittedName>
        <fullName evidence="2">HTH_Tnp_Tc3_2 domain-containing protein</fullName>
    </submittedName>
</protein>